<evidence type="ECO:0000256" key="7">
    <source>
        <dbReference type="SAM" id="MobiDB-lite"/>
    </source>
</evidence>
<accession>A0A915PWN7</accession>
<keyword evidence="2 5" id="KW-0238">DNA-binding</keyword>
<feature type="DNA-binding region" description="Homeobox" evidence="5">
    <location>
        <begin position="45"/>
        <end position="135"/>
    </location>
</feature>
<dbReference type="InterPro" id="IPR017970">
    <property type="entry name" value="Homeobox_CS"/>
</dbReference>
<protein>
    <submittedName>
        <fullName evidence="10">Homeobox domain-containing protein</fullName>
    </submittedName>
</protein>
<dbReference type="SUPFAM" id="SSF46689">
    <property type="entry name" value="Homeodomain-like"/>
    <property type="match status" value="1"/>
</dbReference>
<feature type="domain" description="Homeobox" evidence="8">
    <location>
        <begin position="43"/>
        <end position="134"/>
    </location>
</feature>
<evidence type="ECO:0000313" key="9">
    <source>
        <dbReference type="Proteomes" id="UP000887581"/>
    </source>
</evidence>
<dbReference type="PANTHER" id="PTHR24329:SF543">
    <property type="entry name" value="FI01017P-RELATED"/>
    <property type="match status" value="1"/>
</dbReference>
<sequence>MTEYSRKLQENRKTLGQLEPRNEDQKPPNDPDEDAAARMRLKRKLQRNRTSFSQEQIEALEKVLLNPGLISIFKSRVPLMSAVDLFFVYSYITEFERTHYPDVFARERLATKIGLPEARIQVWFSNRRAKWRREEKLRNQKRPPGMDTTMAPANSNVSANSAAGSSGSTQGSLLNPGSTGTPLGSSPTATPARFNNPVISSSFAPPSTQMYPLPQPTMDPYSFANAGLGMGAPQHPSDFSSYHMFSGAGRSPYDAFHPYARTVQPGAPPTFASTMNHSSISNVGGML</sequence>
<reference evidence="10" key="1">
    <citation type="submission" date="2022-11" db="UniProtKB">
        <authorList>
            <consortium name="WormBaseParasite"/>
        </authorList>
    </citation>
    <scope>IDENTIFICATION</scope>
</reference>
<comment type="subcellular location">
    <subcellularLocation>
        <location evidence="1 5 6">Nucleus</location>
    </subcellularLocation>
</comment>
<dbReference type="SMART" id="SM00389">
    <property type="entry name" value="HOX"/>
    <property type="match status" value="1"/>
</dbReference>
<keyword evidence="9" id="KW-1185">Reference proteome</keyword>
<dbReference type="Proteomes" id="UP000887581">
    <property type="component" value="Unplaced"/>
</dbReference>
<dbReference type="PANTHER" id="PTHR24329">
    <property type="entry name" value="HOMEOBOX PROTEIN ARISTALESS"/>
    <property type="match status" value="1"/>
</dbReference>
<dbReference type="GO" id="GO:0030182">
    <property type="term" value="P:neuron differentiation"/>
    <property type="evidence" value="ECO:0007669"/>
    <property type="project" value="UniProtKB-ARBA"/>
</dbReference>
<evidence type="ECO:0000313" key="10">
    <source>
        <dbReference type="WBParaSite" id="sdigi.contig312.g7334.t1"/>
    </source>
</evidence>
<feature type="compositionally biased region" description="Low complexity" evidence="7">
    <location>
        <begin position="151"/>
        <end position="172"/>
    </location>
</feature>
<dbReference type="WBParaSite" id="sdigi.contig312.g7334.t1">
    <property type="protein sequence ID" value="sdigi.contig312.g7334.t1"/>
    <property type="gene ID" value="sdigi.contig312.g7334"/>
</dbReference>
<evidence type="ECO:0000256" key="5">
    <source>
        <dbReference type="PROSITE-ProRule" id="PRU00108"/>
    </source>
</evidence>
<dbReference type="PROSITE" id="PS00027">
    <property type="entry name" value="HOMEOBOX_1"/>
    <property type="match status" value="1"/>
</dbReference>
<evidence type="ECO:0000256" key="6">
    <source>
        <dbReference type="RuleBase" id="RU000682"/>
    </source>
</evidence>
<keyword evidence="3 5" id="KW-0371">Homeobox</keyword>
<dbReference type="AlphaFoldDB" id="A0A915PWN7"/>
<keyword evidence="4 5" id="KW-0539">Nucleus</keyword>
<evidence type="ECO:0000256" key="2">
    <source>
        <dbReference type="ARBA" id="ARBA00023125"/>
    </source>
</evidence>
<dbReference type="GO" id="GO:0005634">
    <property type="term" value="C:nucleus"/>
    <property type="evidence" value="ECO:0007669"/>
    <property type="project" value="UniProtKB-SubCell"/>
</dbReference>
<feature type="region of interest" description="Disordered" evidence="7">
    <location>
        <begin position="134"/>
        <end position="201"/>
    </location>
</feature>
<dbReference type="GO" id="GO:0000977">
    <property type="term" value="F:RNA polymerase II transcription regulatory region sequence-specific DNA binding"/>
    <property type="evidence" value="ECO:0007669"/>
    <property type="project" value="TreeGrafter"/>
</dbReference>
<feature type="compositionally biased region" description="Basic and acidic residues" evidence="7">
    <location>
        <begin position="20"/>
        <end position="29"/>
    </location>
</feature>
<dbReference type="Gene3D" id="1.10.10.60">
    <property type="entry name" value="Homeodomain-like"/>
    <property type="match status" value="1"/>
</dbReference>
<dbReference type="FunFam" id="1.10.10.60:FF:000679">
    <property type="entry name" value="Homeobox protein aristaless"/>
    <property type="match status" value="1"/>
</dbReference>
<feature type="region of interest" description="Disordered" evidence="7">
    <location>
        <begin position="1"/>
        <end position="37"/>
    </location>
</feature>
<dbReference type="InterPro" id="IPR050649">
    <property type="entry name" value="Paired_Homeobox_TFs"/>
</dbReference>
<feature type="compositionally biased region" description="Basic and acidic residues" evidence="7">
    <location>
        <begin position="1"/>
        <end position="13"/>
    </location>
</feature>
<dbReference type="InterPro" id="IPR009057">
    <property type="entry name" value="Homeodomain-like_sf"/>
</dbReference>
<dbReference type="PROSITE" id="PS50071">
    <property type="entry name" value="HOMEOBOX_2"/>
    <property type="match status" value="1"/>
</dbReference>
<proteinExistence type="predicted"/>
<evidence type="ECO:0000256" key="4">
    <source>
        <dbReference type="ARBA" id="ARBA00023242"/>
    </source>
</evidence>
<dbReference type="CDD" id="cd00086">
    <property type="entry name" value="homeodomain"/>
    <property type="match status" value="1"/>
</dbReference>
<dbReference type="GO" id="GO:0000981">
    <property type="term" value="F:DNA-binding transcription factor activity, RNA polymerase II-specific"/>
    <property type="evidence" value="ECO:0007669"/>
    <property type="project" value="InterPro"/>
</dbReference>
<organism evidence="9 10">
    <name type="scientific">Setaria digitata</name>
    <dbReference type="NCBI Taxonomy" id="48799"/>
    <lineage>
        <taxon>Eukaryota</taxon>
        <taxon>Metazoa</taxon>
        <taxon>Ecdysozoa</taxon>
        <taxon>Nematoda</taxon>
        <taxon>Chromadorea</taxon>
        <taxon>Rhabditida</taxon>
        <taxon>Spirurina</taxon>
        <taxon>Spiruromorpha</taxon>
        <taxon>Filarioidea</taxon>
        <taxon>Setariidae</taxon>
        <taxon>Setaria</taxon>
    </lineage>
</organism>
<evidence type="ECO:0000256" key="3">
    <source>
        <dbReference type="ARBA" id="ARBA00023155"/>
    </source>
</evidence>
<feature type="compositionally biased region" description="Polar residues" evidence="7">
    <location>
        <begin position="173"/>
        <end position="189"/>
    </location>
</feature>
<evidence type="ECO:0000256" key="1">
    <source>
        <dbReference type="ARBA" id="ARBA00004123"/>
    </source>
</evidence>
<evidence type="ECO:0000259" key="8">
    <source>
        <dbReference type="PROSITE" id="PS50071"/>
    </source>
</evidence>
<dbReference type="Pfam" id="PF00046">
    <property type="entry name" value="Homeodomain"/>
    <property type="match status" value="1"/>
</dbReference>
<dbReference type="InterPro" id="IPR001356">
    <property type="entry name" value="HD"/>
</dbReference>
<name>A0A915PWN7_9BILA</name>